<proteinExistence type="inferred from homology"/>
<dbReference type="InterPro" id="IPR029063">
    <property type="entry name" value="SAM-dependent_MTases_sf"/>
</dbReference>
<dbReference type="REBASE" id="46623">
    <property type="entry name" value="M.Cco2259ORF4418P"/>
</dbReference>
<dbReference type="HOGENOM" id="CLU_032205_0_0_7"/>
<evidence type="ECO:0000256" key="1">
    <source>
        <dbReference type="ARBA" id="ARBA00006594"/>
    </source>
</evidence>
<organism evidence="9 10">
    <name type="scientific">Corallococcus coralloides (strain ATCC 25202 / DSM 2259 / NBRC 100086 / M2)</name>
    <name type="common">Myxococcus coralloides</name>
    <dbReference type="NCBI Taxonomy" id="1144275"/>
    <lineage>
        <taxon>Bacteria</taxon>
        <taxon>Pseudomonadati</taxon>
        <taxon>Myxococcota</taxon>
        <taxon>Myxococcia</taxon>
        <taxon>Myxococcales</taxon>
        <taxon>Cystobacterineae</taxon>
        <taxon>Myxococcaceae</taxon>
        <taxon>Corallococcus</taxon>
    </lineage>
</organism>
<reference evidence="10" key="2">
    <citation type="submission" date="2012-03" db="EMBL/GenBank/DDBJ databases">
        <title>Genome sequence of the fruiting myxobacterium Corallococcus coralloides DSM 2259.</title>
        <authorList>
            <person name="Huntley S."/>
            <person name="Zhang Y."/>
            <person name="Treuner-Lange A."/>
            <person name="Sensen C.W."/>
            <person name="Sogaard-Andersen L."/>
        </authorList>
    </citation>
    <scope>NUCLEOTIDE SEQUENCE [LARGE SCALE GENOMIC DNA]</scope>
    <source>
        <strain evidence="10">ATCC 25202 / DSM 2259 / NBRC 100086 / M2</strain>
    </source>
</reference>
<dbReference type="STRING" id="1144275.COCOR_04418"/>
<dbReference type="GO" id="GO:0009307">
    <property type="term" value="P:DNA restriction-modification system"/>
    <property type="evidence" value="ECO:0007669"/>
    <property type="project" value="UniProtKB-KW"/>
</dbReference>
<dbReference type="PANTHER" id="PTHR33841:SF1">
    <property type="entry name" value="DNA METHYLTRANSFERASE A"/>
    <property type="match status" value="1"/>
</dbReference>
<dbReference type="GO" id="GO:0003677">
    <property type="term" value="F:DNA binding"/>
    <property type="evidence" value="ECO:0007669"/>
    <property type="project" value="InterPro"/>
</dbReference>
<comment type="similarity">
    <text evidence="1">Belongs to the N(4)/N(6)-methyltransferase family.</text>
</comment>
<keyword evidence="10" id="KW-1185">Reference proteome</keyword>
<evidence type="ECO:0000256" key="5">
    <source>
        <dbReference type="ARBA" id="ARBA00022747"/>
    </source>
</evidence>
<evidence type="ECO:0000313" key="9">
    <source>
        <dbReference type="EMBL" id="AFE09087.1"/>
    </source>
</evidence>
<evidence type="ECO:0000256" key="7">
    <source>
        <dbReference type="SAM" id="MobiDB-lite"/>
    </source>
</evidence>
<dbReference type="InParanoid" id="H8MF99"/>
<sequence length="598" mass="65647">MEPHWCAVVGICTHSNVVIPTLGRCGRYGGGMQDAWRACSAGNDERDRSRRSHLGSADAPPPPTPASLSLAVRRIAANLDPKRTGLSGAERLELSLQLLPGRLRDVRLAHFHRLISALPEEERDWWIGTLHTLLMPSTERRRLAAHFTPPNLARRVLELAVEAGIDLRTARIIDPCAGGAAFLGTVADALRRSHIDAGNALKRLKGLEIDEHLAELARAILARRLGRNSVPAHVISVGDALSTGMQETFDAVLANPPYGRMLGVPKEKRMRWTHLADLGHVNLYALFVGLALDLLRPGGIAALILPASFLAGPLFGRLRTHIRTHAEIISVHVLDDRNGVFFDVAQDTCVLLLRKGQPGNTLRWGAIAVDGTARTLGTTVLPQDLAAPWPMPLSNLPHSHELAHLSHWGFEVRAGYFVWNREGHRMSKNRASPLDFPLVWAVNVNAGKKVHPAARDGAGVDFVRFEKPSQAILRQRAVIVQRTTNNRQRRRLVAAPIAASVLSRYHGFVTENHTLTLIPTNDGADLKLICQLLGSSSVDAMYRRVAGTASISVRALRELPLPWPEHLRAALEAGLPFEDAVRKAYTMGTRKPHERTPD</sequence>
<evidence type="ECO:0000256" key="4">
    <source>
        <dbReference type="ARBA" id="ARBA00022679"/>
    </source>
</evidence>
<dbReference type="KEGG" id="ccx:COCOR_04418"/>
<dbReference type="GO" id="GO:0009007">
    <property type="term" value="F:site-specific DNA-methyltransferase (adenine-specific) activity"/>
    <property type="evidence" value="ECO:0007669"/>
    <property type="project" value="UniProtKB-EC"/>
</dbReference>
<dbReference type="OrthoDB" id="9784823at2"/>
<dbReference type="PRINTS" id="PR00507">
    <property type="entry name" value="N12N6MTFRASE"/>
</dbReference>
<dbReference type="InterPro" id="IPR002052">
    <property type="entry name" value="DNA_methylase_N6_adenine_CS"/>
</dbReference>
<evidence type="ECO:0000256" key="2">
    <source>
        <dbReference type="ARBA" id="ARBA00011900"/>
    </source>
</evidence>
<evidence type="ECO:0000256" key="3">
    <source>
        <dbReference type="ARBA" id="ARBA00022603"/>
    </source>
</evidence>
<dbReference type="GO" id="GO:0008170">
    <property type="term" value="F:N-methyltransferase activity"/>
    <property type="evidence" value="ECO:0007669"/>
    <property type="project" value="InterPro"/>
</dbReference>
<keyword evidence="5" id="KW-0680">Restriction system</keyword>
<evidence type="ECO:0000259" key="8">
    <source>
        <dbReference type="Pfam" id="PF02384"/>
    </source>
</evidence>
<keyword evidence="3 9" id="KW-0489">Methyltransferase</keyword>
<gene>
    <name evidence="9" type="primary">hsdBM</name>
    <name evidence="9" type="ordered locus">COCOR_04418</name>
</gene>
<feature type="region of interest" description="Disordered" evidence="7">
    <location>
        <begin position="39"/>
        <end position="66"/>
    </location>
</feature>
<evidence type="ECO:0000313" key="10">
    <source>
        <dbReference type="Proteomes" id="UP000007587"/>
    </source>
</evidence>
<name>H8MF99_CORCM</name>
<reference evidence="9 10" key="1">
    <citation type="journal article" date="2012" name="J. Bacteriol.">
        <title>Complete Genome Sequence of the Fruiting Myxobacterium Corallococcus coralloides DSM 2259.</title>
        <authorList>
            <person name="Huntley S."/>
            <person name="Zhang Y."/>
            <person name="Treuner-Lange A."/>
            <person name="Kneip S."/>
            <person name="Sensen C.W."/>
            <person name="Sogaard-Andersen L."/>
        </authorList>
    </citation>
    <scope>NUCLEOTIDE SEQUENCE [LARGE SCALE GENOMIC DNA]</scope>
    <source>
        <strain evidence="10">ATCC 25202 / DSM 2259 / NBRC 100086 / M2</strain>
    </source>
</reference>
<keyword evidence="4" id="KW-0808">Transferase</keyword>
<dbReference type="EC" id="2.1.1.72" evidence="2"/>
<feature type="domain" description="DNA methylase adenine-specific" evidence="8">
    <location>
        <begin position="145"/>
        <end position="358"/>
    </location>
</feature>
<evidence type="ECO:0000256" key="6">
    <source>
        <dbReference type="ARBA" id="ARBA00047942"/>
    </source>
</evidence>
<dbReference type="PROSITE" id="PS00092">
    <property type="entry name" value="N6_MTASE"/>
    <property type="match status" value="1"/>
</dbReference>
<dbReference type="Gene3D" id="3.40.50.150">
    <property type="entry name" value="Vaccinia Virus protein VP39"/>
    <property type="match status" value="1"/>
</dbReference>
<dbReference type="eggNOG" id="COG0827">
    <property type="taxonomic scope" value="Bacteria"/>
</dbReference>
<dbReference type="SUPFAM" id="SSF53335">
    <property type="entry name" value="S-adenosyl-L-methionine-dependent methyltransferases"/>
    <property type="match status" value="1"/>
</dbReference>
<dbReference type="InterPro" id="IPR003356">
    <property type="entry name" value="DNA_methylase_A-5"/>
</dbReference>
<dbReference type="Proteomes" id="UP000007587">
    <property type="component" value="Chromosome"/>
</dbReference>
<dbReference type="InterPro" id="IPR050953">
    <property type="entry name" value="N4_N6_ade-DNA_methylase"/>
</dbReference>
<dbReference type="AlphaFoldDB" id="H8MF99"/>
<dbReference type="EMBL" id="CP003389">
    <property type="protein sequence ID" value="AFE09087.1"/>
    <property type="molecule type" value="Genomic_DNA"/>
</dbReference>
<dbReference type="PANTHER" id="PTHR33841">
    <property type="entry name" value="DNA METHYLTRANSFERASE YEEA-RELATED"/>
    <property type="match status" value="1"/>
</dbReference>
<comment type="catalytic activity">
    <reaction evidence="6">
        <text>a 2'-deoxyadenosine in DNA + S-adenosyl-L-methionine = an N(6)-methyl-2'-deoxyadenosine in DNA + S-adenosyl-L-homocysteine + H(+)</text>
        <dbReference type="Rhea" id="RHEA:15197"/>
        <dbReference type="Rhea" id="RHEA-COMP:12418"/>
        <dbReference type="Rhea" id="RHEA-COMP:12419"/>
        <dbReference type="ChEBI" id="CHEBI:15378"/>
        <dbReference type="ChEBI" id="CHEBI:57856"/>
        <dbReference type="ChEBI" id="CHEBI:59789"/>
        <dbReference type="ChEBI" id="CHEBI:90615"/>
        <dbReference type="ChEBI" id="CHEBI:90616"/>
        <dbReference type="EC" id="2.1.1.72"/>
    </reaction>
</comment>
<protein>
    <recommendedName>
        <fullName evidence="2">site-specific DNA-methyltransferase (adenine-specific)</fullName>
        <ecNumber evidence="2">2.1.1.72</ecNumber>
    </recommendedName>
</protein>
<dbReference type="CDD" id="cd02440">
    <property type="entry name" value="AdoMet_MTases"/>
    <property type="match status" value="1"/>
</dbReference>
<accession>H8MF99</accession>
<dbReference type="Pfam" id="PF02384">
    <property type="entry name" value="N6_Mtase"/>
    <property type="match status" value="1"/>
</dbReference>
<dbReference type="GO" id="GO:0032259">
    <property type="term" value="P:methylation"/>
    <property type="evidence" value="ECO:0007669"/>
    <property type="project" value="UniProtKB-KW"/>
</dbReference>